<dbReference type="AlphaFoldDB" id="A0A9N8JCI6"/>
<proteinExistence type="predicted"/>
<evidence type="ECO:0000256" key="1">
    <source>
        <dbReference type="SAM" id="MobiDB-lite"/>
    </source>
</evidence>
<feature type="non-terminal residue" evidence="2">
    <location>
        <position position="458"/>
    </location>
</feature>
<feature type="compositionally biased region" description="Low complexity" evidence="1">
    <location>
        <begin position="432"/>
        <end position="446"/>
    </location>
</feature>
<keyword evidence="3" id="KW-1185">Reference proteome</keyword>
<feature type="compositionally biased region" description="Low complexity" evidence="1">
    <location>
        <begin position="381"/>
        <end position="422"/>
    </location>
</feature>
<comment type="caution">
    <text evidence="2">The sequence shown here is derived from an EMBL/GenBank/DDBJ whole genome shotgun (WGS) entry which is preliminary data.</text>
</comment>
<feature type="region of interest" description="Disordered" evidence="1">
    <location>
        <begin position="168"/>
        <end position="188"/>
    </location>
</feature>
<dbReference type="EMBL" id="CAIJEN010000001">
    <property type="protein sequence ID" value="CAD0082604.1"/>
    <property type="molecule type" value="Genomic_DNA"/>
</dbReference>
<gene>
    <name evidence="2" type="ORF">AWRI4619_LOCUS1171</name>
</gene>
<dbReference type="Proteomes" id="UP000716446">
    <property type="component" value="Unassembled WGS sequence"/>
</dbReference>
<reference evidence="2" key="1">
    <citation type="submission" date="2020-06" db="EMBL/GenBank/DDBJ databases">
        <authorList>
            <person name="Onetto C."/>
        </authorList>
    </citation>
    <scope>NUCLEOTIDE SEQUENCE</scope>
</reference>
<feature type="region of interest" description="Disordered" evidence="1">
    <location>
        <begin position="307"/>
        <end position="458"/>
    </location>
</feature>
<feature type="compositionally biased region" description="Low complexity" evidence="1">
    <location>
        <begin position="174"/>
        <end position="188"/>
    </location>
</feature>
<organism evidence="2 3">
    <name type="scientific">Aureobasidium vineae</name>
    <dbReference type="NCBI Taxonomy" id="2773715"/>
    <lineage>
        <taxon>Eukaryota</taxon>
        <taxon>Fungi</taxon>
        <taxon>Dikarya</taxon>
        <taxon>Ascomycota</taxon>
        <taxon>Pezizomycotina</taxon>
        <taxon>Dothideomycetes</taxon>
        <taxon>Dothideomycetidae</taxon>
        <taxon>Dothideales</taxon>
        <taxon>Saccotheciaceae</taxon>
        <taxon>Aureobasidium</taxon>
    </lineage>
</organism>
<evidence type="ECO:0000313" key="2">
    <source>
        <dbReference type="EMBL" id="CAD0082604.1"/>
    </source>
</evidence>
<evidence type="ECO:0008006" key="4">
    <source>
        <dbReference type="Google" id="ProtNLM"/>
    </source>
</evidence>
<feature type="non-terminal residue" evidence="2">
    <location>
        <position position="1"/>
    </location>
</feature>
<accession>A0A9N8JCI6</accession>
<evidence type="ECO:0000313" key="3">
    <source>
        <dbReference type="Proteomes" id="UP000716446"/>
    </source>
</evidence>
<protein>
    <recommendedName>
        <fullName evidence="4">Apple domain-containing protein</fullName>
    </recommendedName>
</protein>
<feature type="compositionally biased region" description="Low complexity" evidence="1">
    <location>
        <begin position="307"/>
        <end position="373"/>
    </location>
</feature>
<name>A0A9N8JCI6_9PEZI</name>
<sequence>LLTSPLNKMRAFSGMAMASVLMAKAASAYNGTVKTVTVTSWSTVDLCPLPTTVTLCDPQCATPTSTTSGNIVYQTSSACQAGQTGVTTVTGDGVILTNCPCTAQSTILEITANGAGALPTALTPSTNYIVQIVYVYVVEYVVEQIPTAITSTVTSTLTTIQTETGAATSISGAIRPETSTASTTTTTPRPTIVTVDSVTFLLEYDTSYDGSALNGLRKRQASSLPGIAADLSACLSQCAGQETCIATLFDESTSLCNTLTQFNAQSRKDAPGDIFAIVIFRPTVSSSSSAATSSSASTKSSALIRSSSTTMLSGSVEPSGSTRSSVSTSLSSSANEGASTTSSESTTGTMVSEPGTTSIGSSSESSSRSSSRSVLYPISNSSSTLTTSSLSSRLSSSASASTTLPPSSFPTSSRSSSLSRSSGVSMIVPDVNSSTSTTSPTNTTSSAQVSVALPTHSS</sequence>